<sequence>MASRPSGYEWVVRDKAVVISHHGAEASVLRGERAHQFVREVERGDPQLLMARIVGGTYKAPDERRTGPKPRPRGRR</sequence>
<evidence type="ECO:0000256" key="1">
    <source>
        <dbReference type="SAM" id="MobiDB-lite"/>
    </source>
</evidence>
<name>A0A371P2U8_9ACTN</name>
<keyword evidence="3" id="KW-1185">Reference proteome</keyword>
<dbReference type="RefSeq" id="WP_119704468.1">
    <property type="nucleotide sequence ID" value="NZ_JBHSOI010000002.1"/>
</dbReference>
<dbReference type="Proteomes" id="UP000265581">
    <property type="component" value="Unassembled WGS sequence"/>
</dbReference>
<accession>A0A371P2U8</accession>
<evidence type="ECO:0000313" key="3">
    <source>
        <dbReference type="Proteomes" id="UP000265581"/>
    </source>
</evidence>
<proteinExistence type="predicted"/>
<dbReference type="EMBL" id="QUBR01000002">
    <property type="protein sequence ID" value="REK69870.1"/>
    <property type="molecule type" value="Genomic_DNA"/>
</dbReference>
<gene>
    <name evidence="2" type="ORF">DX116_11810</name>
</gene>
<dbReference type="OrthoDB" id="7869604at2"/>
<reference evidence="2 3" key="1">
    <citation type="submission" date="2018-08" db="EMBL/GenBank/DDBJ databases">
        <title>Aeromicrobium sp. M2KJ-4, whole genome shotgun sequence.</title>
        <authorList>
            <person name="Tuo L."/>
        </authorList>
    </citation>
    <scope>NUCLEOTIDE SEQUENCE [LARGE SCALE GENOMIC DNA]</scope>
    <source>
        <strain evidence="2 3">M2KJ-4</strain>
    </source>
</reference>
<comment type="caution">
    <text evidence="2">The sequence shown here is derived from an EMBL/GenBank/DDBJ whole genome shotgun (WGS) entry which is preliminary data.</text>
</comment>
<feature type="compositionally biased region" description="Basic residues" evidence="1">
    <location>
        <begin position="67"/>
        <end position="76"/>
    </location>
</feature>
<protein>
    <submittedName>
        <fullName evidence="2">Uncharacterized protein</fullName>
    </submittedName>
</protein>
<feature type="region of interest" description="Disordered" evidence="1">
    <location>
        <begin position="55"/>
        <end position="76"/>
    </location>
</feature>
<dbReference type="AlphaFoldDB" id="A0A371P2U8"/>
<organism evidence="2 3">
    <name type="scientific">Aeromicrobium endophyticum</name>
    <dbReference type="NCBI Taxonomy" id="2292704"/>
    <lineage>
        <taxon>Bacteria</taxon>
        <taxon>Bacillati</taxon>
        <taxon>Actinomycetota</taxon>
        <taxon>Actinomycetes</taxon>
        <taxon>Propionibacteriales</taxon>
        <taxon>Nocardioidaceae</taxon>
        <taxon>Aeromicrobium</taxon>
    </lineage>
</organism>
<evidence type="ECO:0000313" key="2">
    <source>
        <dbReference type="EMBL" id="REK69870.1"/>
    </source>
</evidence>